<protein>
    <recommendedName>
        <fullName evidence="3">DUF4198 domain-containing protein</fullName>
    </recommendedName>
</protein>
<organism evidence="1 2">
    <name type="scientific">Thermotomaculum hydrothermale</name>
    <dbReference type="NCBI Taxonomy" id="981385"/>
    <lineage>
        <taxon>Bacteria</taxon>
        <taxon>Pseudomonadati</taxon>
        <taxon>Acidobacteriota</taxon>
        <taxon>Holophagae</taxon>
        <taxon>Thermotomaculales</taxon>
        <taxon>Thermotomaculaceae</taxon>
        <taxon>Thermotomaculum</taxon>
    </lineage>
</organism>
<evidence type="ECO:0000313" key="1">
    <source>
        <dbReference type="EMBL" id="BBB33000.1"/>
    </source>
</evidence>
<accession>A0A7R6SZN3</accession>
<proteinExistence type="predicted"/>
<dbReference type="EMBL" id="AP017470">
    <property type="protein sequence ID" value="BBB33000.1"/>
    <property type="molecule type" value="Genomic_DNA"/>
</dbReference>
<evidence type="ECO:0000313" key="2">
    <source>
        <dbReference type="Proteomes" id="UP000595564"/>
    </source>
</evidence>
<dbReference type="AlphaFoldDB" id="A0A7R6SZN3"/>
<evidence type="ECO:0008006" key="3">
    <source>
        <dbReference type="Google" id="ProtNLM"/>
    </source>
</evidence>
<sequence>MITGFNTDVKHAGKVFHVQTEDKGINNPRIETLIYVGGQILDSIRQDYSDKIKDGYNEDLITQMMEEQHQKVIRDIKTGKYDTDNEEIENIISNKNLDDVVLEYLLATTFKDDLVLLLDEEGMEFYDNSDVEITVNAYNRESYNGIPKTKILIKILSLDTNPALLAEGYTDNDGKFKAKFKIPELPDGVYTLLIEGEHPEIGKSQIKYIIKKKRK</sequence>
<name>A0A7R6SZN3_9BACT</name>
<dbReference type="RefSeq" id="WP_201327299.1">
    <property type="nucleotide sequence ID" value="NZ_AP017470.1"/>
</dbReference>
<dbReference type="KEGG" id="thyd:TTHT_1494"/>
<keyword evidence="2" id="KW-1185">Reference proteome</keyword>
<gene>
    <name evidence="1" type="ORF">TTHT_1494</name>
</gene>
<dbReference type="Proteomes" id="UP000595564">
    <property type="component" value="Chromosome"/>
</dbReference>
<reference evidence="1 2" key="1">
    <citation type="journal article" date="2012" name="Extremophiles">
        <title>Thermotomaculum hydrothermale gen. nov., sp. nov., a novel heterotrophic thermophile within the phylum Acidobacteria from a deep-sea hydrothermal vent chimney in the Southern Okinawa Trough.</title>
        <authorList>
            <person name="Izumi H."/>
            <person name="Nunoura T."/>
            <person name="Miyazaki M."/>
            <person name="Mino S."/>
            <person name="Toki T."/>
            <person name="Takai K."/>
            <person name="Sako Y."/>
            <person name="Sawabe T."/>
            <person name="Nakagawa S."/>
        </authorList>
    </citation>
    <scope>NUCLEOTIDE SEQUENCE [LARGE SCALE GENOMIC DNA]</scope>
    <source>
        <strain evidence="1 2">AC55</strain>
    </source>
</reference>